<evidence type="ECO:0000256" key="6">
    <source>
        <dbReference type="SAM" id="MobiDB-lite"/>
    </source>
</evidence>
<dbReference type="PANTHER" id="PTHR34653:SF1">
    <property type="entry name" value="FLAGELLAR HOOK-BASAL BODY COMPLEX PROTEIN FLIE"/>
    <property type="match status" value="1"/>
</dbReference>
<comment type="subcellular location">
    <subcellularLocation>
        <location evidence="1 4">Bacterial flagellum basal body</location>
    </subcellularLocation>
</comment>
<dbReference type="GO" id="GO:0005198">
    <property type="term" value="F:structural molecule activity"/>
    <property type="evidence" value="ECO:0007669"/>
    <property type="project" value="UniProtKB-UniRule"/>
</dbReference>
<dbReference type="HAMAP" id="MF_00724">
    <property type="entry name" value="FliE"/>
    <property type="match status" value="1"/>
</dbReference>
<evidence type="ECO:0000313" key="7">
    <source>
        <dbReference type="EMBL" id="PYZ93150.1"/>
    </source>
</evidence>
<feature type="region of interest" description="Disordered" evidence="6">
    <location>
        <begin position="1"/>
        <end position="31"/>
    </location>
</feature>
<dbReference type="GO" id="GO:0009425">
    <property type="term" value="C:bacterial-type flagellum basal body"/>
    <property type="evidence" value="ECO:0007669"/>
    <property type="project" value="UniProtKB-SubCell"/>
</dbReference>
<evidence type="ECO:0000256" key="2">
    <source>
        <dbReference type="ARBA" id="ARBA00009272"/>
    </source>
</evidence>
<evidence type="ECO:0000256" key="5">
    <source>
        <dbReference type="NCBIfam" id="TIGR00205"/>
    </source>
</evidence>
<reference evidence="7 8" key="1">
    <citation type="submission" date="2017-10" db="EMBL/GenBank/DDBJ databases">
        <title>Bacillus sp. nov., a halophilic bacterium isolated from a Keqin Lake.</title>
        <authorList>
            <person name="Wang H."/>
        </authorList>
    </citation>
    <scope>NUCLEOTIDE SEQUENCE [LARGE SCALE GENOMIC DNA]</scope>
    <source>
        <strain evidence="7 8">KQ-12</strain>
    </source>
</reference>
<keyword evidence="3 4" id="KW-0975">Bacterial flagellum</keyword>
<dbReference type="PRINTS" id="PR01006">
    <property type="entry name" value="FLGHOOKFLIE"/>
</dbReference>
<protein>
    <recommendedName>
        <fullName evidence="4 5">Flagellar hook-basal body complex protein FliE</fullName>
    </recommendedName>
</protein>
<keyword evidence="8" id="KW-1185">Reference proteome</keyword>
<dbReference type="RefSeq" id="WP_110609180.1">
    <property type="nucleotide sequence ID" value="NZ_PDOD01000002.1"/>
</dbReference>
<dbReference type="NCBIfam" id="TIGR00205">
    <property type="entry name" value="fliE"/>
    <property type="match status" value="1"/>
</dbReference>
<dbReference type="OrthoDB" id="9812413at2"/>
<accession>A0A323TEW7</accession>
<dbReference type="Pfam" id="PF02049">
    <property type="entry name" value="FliE"/>
    <property type="match status" value="1"/>
</dbReference>
<dbReference type="Proteomes" id="UP000248214">
    <property type="component" value="Unassembled WGS sequence"/>
</dbReference>
<dbReference type="InterPro" id="IPR001624">
    <property type="entry name" value="FliE"/>
</dbReference>
<keyword evidence="7" id="KW-0969">Cilium</keyword>
<proteinExistence type="inferred from homology"/>
<dbReference type="AlphaFoldDB" id="A0A323TEW7"/>
<dbReference type="PANTHER" id="PTHR34653">
    <property type="match status" value="1"/>
</dbReference>
<keyword evidence="7" id="KW-0282">Flagellum</keyword>
<sequence length="102" mass="11547">MDINAIQQMNSVMKPHQTQASNQSTPHEAQQSFKTWMNNAISEVNDAQVHSADMTEKMARGEQVDLHDVMIASEKASVTLQTTIEVRNKAIEAYQEIMRMQV</sequence>
<keyword evidence="7" id="KW-0966">Cell projection</keyword>
<dbReference type="GO" id="GO:0003774">
    <property type="term" value="F:cytoskeletal motor activity"/>
    <property type="evidence" value="ECO:0007669"/>
    <property type="project" value="InterPro"/>
</dbReference>
<comment type="similarity">
    <text evidence="2 4">Belongs to the FliE family.</text>
</comment>
<comment type="caution">
    <text evidence="7">The sequence shown here is derived from an EMBL/GenBank/DDBJ whole genome shotgun (WGS) entry which is preliminary data.</text>
</comment>
<dbReference type="EMBL" id="PDOD01000002">
    <property type="protein sequence ID" value="PYZ93150.1"/>
    <property type="molecule type" value="Genomic_DNA"/>
</dbReference>
<evidence type="ECO:0000256" key="1">
    <source>
        <dbReference type="ARBA" id="ARBA00004117"/>
    </source>
</evidence>
<evidence type="ECO:0000256" key="4">
    <source>
        <dbReference type="HAMAP-Rule" id="MF_00724"/>
    </source>
</evidence>
<name>A0A323TEW7_9BACI</name>
<organism evidence="7 8">
    <name type="scientific">Salipaludibacillus keqinensis</name>
    <dbReference type="NCBI Taxonomy" id="2045207"/>
    <lineage>
        <taxon>Bacteria</taxon>
        <taxon>Bacillati</taxon>
        <taxon>Bacillota</taxon>
        <taxon>Bacilli</taxon>
        <taxon>Bacillales</taxon>
        <taxon>Bacillaceae</taxon>
    </lineage>
</organism>
<dbReference type="GO" id="GO:0071973">
    <property type="term" value="P:bacterial-type flagellum-dependent cell motility"/>
    <property type="evidence" value="ECO:0007669"/>
    <property type="project" value="InterPro"/>
</dbReference>
<evidence type="ECO:0000313" key="8">
    <source>
        <dbReference type="Proteomes" id="UP000248214"/>
    </source>
</evidence>
<gene>
    <name evidence="4" type="primary">fliE</name>
    <name evidence="7" type="ORF">CR194_08090</name>
</gene>
<evidence type="ECO:0000256" key="3">
    <source>
        <dbReference type="ARBA" id="ARBA00023143"/>
    </source>
</evidence>